<sequence length="349" mass="37793">MSLPAAPTSLYTVQTHDRTHVACVTCRKRHIKCVPAKKVTERRTCVNCVRKNIVCEYLEVAEEQAREAGGSISLTPVASTSGSSSPATPPHATMQLPKVGTLLEPKLKPKPKTRGASVTVRRRSSASSASSSGSSSSSSIPTPPQKSTSLPARHSDSRSPRFEPYPPHSQGHYVHPHPGPGMHASKVHWHPSFAPNSHSIGEETAFHGHFPSDWDPHSHSYREATPYVPAISRLRGRTGSLEGSALGHYGDATTLPLAAMYPSQSQPQSRSLYAYDDAAYAYADAWRPTPGPMRRNTYPFVSPESSPLEWEHPTHTGYSLDAGYGRGESQTMSPGPSPLSVPIFGLPEY</sequence>
<dbReference type="Proteomes" id="UP000815677">
    <property type="component" value="Unassembled WGS sequence"/>
</dbReference>
<evidence type="ECO:0000313" key="4">
    <source>
        <dbReference type="EMBL" id="GAT54582.1"/>
    </source>
</evidence>
<dbReference type="SMART" id="SM00066">
    <property type="entry name" value="GAL4"/>
    <property type="match status" value="1"/>
</dbReference>
<dbReference type="SUPFAM" id="SSF57701">
    <property type="entry name" value="Zn2/Cys6 DNA-binding domain"/>
    <property type="match status" value="1"/>
</dbReference>
<evidence type="ECO:0000256" key="2">
    <source>
        <dbReference type="SAM" id="MobiDB-lite"/>
    </source>
</evidence>
<reference evidence="4" key="1">
    <citation type="submission" date="2014-09" db="EMBL/GenBank/DDBJ databases">
        <title>Genome sequence of the luminous mushroom Mycena chlorophos for searching fungal bioluminescence genes.</title>
        <authorList>
            <person name="Tanaka Y."/>
            <person name="Kasuga D."/>
            <person name="Oba Y."/>
            <person name="Hase S."/>
            <person name="Sato K."/>
            <person name="Oba Y."/>
            <person name="Sakakibara Y."/>
        </authorList>
    </citation>
    <scope>NUCLEOTIDE SEQUENCE</scope>
</reference>
<feature type="compositionally biased region" description="Low complexity" evidence="2">
    <location>
        <begin position="73"/>
        <end position="93"/>
    </location>
</feature>
<evidence type="ECO:0000256" key="1">
    <source>
        <dbReference type="ARBA" id="ARBA00023242"/>
    </source>
</evidence>
<feature type="region of interest" description="Disordered" evidence="2">
    <location>
        <begin position="68"/>
        <end position="204"/>
    </location>
</feature>
<evidence type="ECO:0000259" key="3">
    <source>
        <dbReference type="PROSITE" id="PS50048"/>
    </source>
</evidence>
<dbReference type="PANTHER" id="PTHR37534:SF7">
    <property type="entry name" value="TRANSCRIPTIONAL ACTIVATOR PROTEIN UGA3"/>
    <property type="match status" value="1"/>
</dbReference>
<dbReference type="Pfam" id="PF00172">
    <property type="entry name" value="Zn_clus"/>
    <property type="match status" value="1"/>
</dbReference>
<keyword evidence="1" id="KW-0539">Nucleus</keyword>
<gene>
    <name evidence="4" type="ORF">MCHLO_11425</name>
</gene>
<feature type="domain" description="Zn(2)-C6 fungal-type" evidence="3">
    <location>
        <begin position="22"/>
        <end position="57"/>
    </location>
</feature>
<dbReference type="EMBL" id="DF848705">
    <property type="protein sequence ID" value="GAT54582.1"/>
    <property type="molecule type" value="Genomic_DNA"/>
</dbReference>
<dbReference type="CDD" id="cd00067">
    <property type="entry name" value="GAL4"/>
    <property type="match status" value="1"/>
</dbReference>
<proteinExistence type="predicted"/>
<protein>
    <recommendedName>
        <fullName evidence="3">Zn(2)-C6 fungal-type domain-containing protein</fullName>
    </recommendedName>
</protein>
<dbReference type="Gene3D" id="4.10.240.10">
    <property type="entry name" value="Zn(2)-C6 fungal-type DNA-binding domain"/>
    <property type="match status" value="1"/>
</dbReference>
<dbReference type="PROSITE" id="PS00463">
    <property type="entry name" value="ZN2_CY6_FUNGAL_1"/>
    <property type="match status" value="1"/>
</dbReference>
<evidence type="ECO:0000313" key="5">
    <source>
        <dbReference type="Proteomes" id="UP000815677"/>
    </source>
</evidence>
<dbReference type="PROSITE" id="PS50048">
    <property type="entry name" value="ZN2_CY6_FUNGAL_2"/>
    <property type="match status" value="1"/>
</dbReference>
<accession>A0ABQ0LUC4</accession>
<dbReference type="InterPro" id="IPR001138">
    <property type="entry name" value="Zn2Cys6_DnaBD"/>
</dbReference>
<keyword evidence="5" id="KW-1185">Reference proteome</keyword>
<name>A0ABQ0LUC4_MYCCL</name>
<dbReference type="InterPro" id="IPR036864">
    <property type="entry name" value="Zn2-C6_fun-type_DNA-bd_sf"/>
</dbReference>
<feature type="compositionally biased region" description="Low complexity" evidence="2">
    <location>
        <begin position="114"/>
        <end position="139"/>
    </location>
</feature>
<dbReference type="PANTHER" id="PTHR37534">
    <property type="entry name" value="TRANSCRIPTIONAL ACTIVATOR PROTEIN UGA3"/>
    <property type="match status" value="1"/>
</dbReference>
<organism evidence="4 5">
    <name type="scientific">Mycena chlorophos</name>
    <name type="common">Agaric fungus</name>
    <name type="synonym">Agaricus chlorophos</name>
    <dbReference type="NCBI Taxonomy" id="658473"/>
    <lineage>
        <taxon>Eukaryota</taxon>
        <taxon>Fungi</taxon>
        <taxon>Dikarya</taxon>
        <taxon>Basidiomycota</taxon>
        <taxon>Agaricomycotina</taxon>
        <taxon>Agaricomycetes</taxon>
        <taxon>Agaricomycetidae</taxon>
        <taxon>Agaricales</taxon>
        <taxon>Marasmiineae</taxon>
        <taxon>Mycenaceae</taxon>
        <taxon>Mycena</taxon>
    </lineage>
</organism>